<dbReference type="EMBL" id="CP136336">
    <property type="protein sequence ID" value="WOB08776.1"/>
    <property type="molecule type" value="Genomic_DNA"/>
</dbReference>
<name>A0ABZ0CUY2_9BURK</name>
<accession>A0ABZ0CUY2</accession>
<dbReference type="Proteomes" id="UP001303946">
    <property type="component" value="Chromosome"/>
</dbReference>
<evidence type="ECO:0000313" key="1">
    <source>
        <dbReference type="EMBL" id="WOB08776.1"/>
    </source>
</evidence>
<organism evidence="1 2">
    <name type="scientific">Piscinibacter gummiphilus</name>
    <dbReference type="NCBI Taxonomy" id="946333"/>
    <lineage>
        <taxon>Bacteria</taxon>
        <taxon>Pseudomonadati</taxon>
        <taxon>Pseudomonadota</taxon>
        <taxon>Betaproteobacteria</taxon>
        <taxon>Burkholderiales</taxon>
        <taxon>Sphaerotilaceae</taxon>
        <taxon>Piscinibacter</taxon>
    </lineage>
</organism>
<evidence type="ECO:0000313" key="2">
    <source>
        <dbReference type="Proteomes" id="UP001303946"/>
    </source>
</evidence>
<proteinExistence type="predicted"/>
<dbReference type="RefSeq" id="WP_316701630.1">
    <property type="nucleotide sequence ID" value="NZ_CP136336.1"/>
</dbReference>
<gene>
    <name evidence="1" type="ORF">RXV79_01665</name>
</gene>
<reference evidence="1 2" key="1">
    <citation type="submission" date="2023-10" db="EMBL/GenBank/DDBJ databases">
        <title>Bacteria for the degradation of biodegradable plastic PBAT(Polybutylene adipate terephthalate).</title>
        <authorList>
            <person name="Weon H.-Y."/>
            <person name="Yeon J."/>
        </authorList>
    </citation>
    <scope>NUCLEOTIDE SEQUENCE [LARGE SCALE GENOMIC DNA]</scope>
    <source>
        <strain evidence="1 2">SBD 7-3</strain>
    </source>
</reference>
<protein>
    <submittedName>
        <fullName evidence="1">DUF1579 domain-containing protein</fullName>
    </submittedName>
</protein>
<keyword evidence="2" id="KW-1185">Reference proteome</keyword>
<sequence length="163" mass="18466">MPLPTAPTAPHDFDFIVGDWRVQHRRLNARLAGCTEWTAFEGLSSTRPTLGGFGNLEDNLLHLPDGEVRAIAVRSYDPASATWAIWWLDGRHPHRLDVPVVGRFSEGVGVFHADDTLDGRPIRVRFIWRPNPGAHPTWEQAFSPDAGATWETNWTMEFTRLER</sequence>